<sequence>MRILILWASLDQPNLGVRALAVGTRAVAAQLYPDAEIQIQGTGRGDAPMSLFTSRRGLLKERVTGAHGLFDWLASFDLVLDTRSGDSFADIYGLDRMRDMSRFPEILHRMGVPVVLTPQTIGPFSTRRGARLARRALQHARLVASRDASSAACAAQLGRPVDVESTDVVFAIDHSPVPKTRDVILNVSGLLWDGNPHVDAARYRHDVLEVARRLQAEGRTITLLAHVVGPDDSAGDNDRYPLADLQRELGDVEVIVPEGADALGRVREAVGSAQVVLGSRMHACLNALSMGTPAIPLAYSRKFAPLLAGIGWDHVVDLNGDDVVDRALAAVASPGLQEDVIEVRRRADRDLDRFSGALGELL</sequence>
<accession>A0A1G9X6V8</accession>
<dbReference type="Pfam" id="PF04230">
    <property type="entry name" value="PS_pyruv_trans"/>
    <property type="match status" value="1"/>
</dbReference>
<dbReference type="RefSeq" id="WP_092610850.1">
    <property type="nucleotide sequence ID" value="NZ_FNHU01000009.1"/>
</dbReference>
<feature type="domain" description="Polysaccharide pyruvyl transferase" evidence="1">
    <location>
        <begin position="91"/>
        <end position="300"/>
    </location>
</feature>
<dbReference type="PANTHER" id="PTHR36836">
    <property type="entry name" value="COLANIC ACID BIOSYNTHESIS PROTEIN WCAK"/>
    <property type="match status" value="1"/>
</dbReference>
<dbReference type="EMBL" id="FNHU01000009">
    <property type="protein sequence ID" value="SDM92468.1"/>
    <property type="molecule type" value="Genomic_DNA"/>
</dbReference>
<evidence type="ECO:0000313" key="3">
    <source>
        <dbReference type="Proteomes" id="UP000199671"/>
    </source>
</evidence>
<evidence type="ECO:0000313" key="2">
    <source>
        <dbReference type="EMBL" id="SDM92468.1"/>
    </source>
</evidence>
<dbReference type="AlphaFoldDB" id="A0A1G9X6V8"/>
<proteinExistence type="predicted"/>
<gene>
    <name evidence="2" type="ORF">SAMN04487766_10917</name>
</gene>
<evidence type="ECO:0000259" key="1">
    <source>
        <dbReference type="Pfam" id="PF04230"/>
    </source>
</evidence>
<organism evidence="2 3">
    <name type="scientific">Actinomyces ruminicola</name>
    <dbReference type="NCBI Taxonomy" id="332524"/>
    <lineage>
        <taxon>Bacteria</taxon>
        <taxon>Bacillati</taxon>
        <taxon>Actinomycetota</taxon>
        <taxon>Actinomycetes</taxon>
        <taxon>Actinomycetales</taxon>
        <taxon>Actinomycetaceae</taxon>
        <taxon>Actinomyces</taxon>
    </lineage>
</organism>
<protein>
    <submittedName>
        <fullName evidence="2">Polysaccharide pyruvyl transferase family protein WcaK</fullName>
    </submittedName>
</protein>
<reference evidence="2 3" key="1">
    <citation type="submission" date="2016-10" db="EMBL/GenBank/DDBJ databases">
        <authorList>
            <person name="de Groot N.N."/>
        </authorList>
    </citation>
    <scope>NUCLEOTIDE SEQUENCE [LARGE SCALE GENOMIC DNA]</scope>
    <source>
        <strain evidence="2 3">KPR-7B</strain>
    </source>
</reference>
<dbReference type="GO" id="GO:0016740">
    <property type="term" value="F:transferase activity"/>
    <property type="evidence" value="ECO:0007669"/>
    <property type="project" value="UniProtKB-KW"/>
</dbReference>
<keyword evidence="2" id="KW-0808">Transferase</keyword>
<dbReference type="OrthoDB" id="9771846at2"/>
<dbReference type="PANTHER" id="PTHR36836:SF1">
    <property type="entry name" value="COLANIC ACID BIOSYNTHESIS PROTEIN WCAK"/>
    <property type="match status" value="1"/>
</dbReference>
<dbReference type="Proteomes" id="UP000199671">
    <property type="component" value="Unassembled WGS sequence"/>
</dbReference>
<name>A0A1G9X6V8_9ACTO</name>
<dbReference type="InterPro" id="IPR007345">
    <property type="entry name" value="Polysacch_pyruvyl_Trfase"/>
</dbReference>